<reference evidence="1 2" key="1">
    <citation type="submission" date="2020-08" db="EMBL/GenBank/DDBJ databases">
        <title>Genemic of Streptomyces polyaspartic.</title>
        <authorList>
            <person name="Liu W."/>
        </authorList>
    </citation>
    <scope>NUCLEOTIDE SEQUENCE [LARGE SCALE GENOMIC DNA]</scope>
    <source>
        <strain evidence="1 2">TRM66268-LWL</strain>
    </source>
</reference>
<comment type="caution">
    <text evidence="1">The sequence shown here is derived from an EMBL/GenBank/DDBJ whole genome shotgun (WGS) entry which is preliminary data.</text>
</comment>
<sequence>MRRYAGCYGDRCSAAEILVRDNGCLVITEPGVFTLPLLPYLMSELQALRRELPARVSLRVMFWRNIRPATRD</sequence>
<dbReference type="Proteomes" id="UP000642284">
    <property type="component" value="Unassembled WGS sequence"/>
</dbReference>
<dbReference type="EMBL" id="JACTVJ010000013">
    <property type="protein sequence ID" value="MBC9716105.1"/>
    <property type="molecule type" value="Genomic_DNA"/>
</dbReference>
<protein>
    <submittedName>
        <fullName evidence="1">Uncharacterized protein</fullName>
    </submittedName>
</protein>
<dbReference type="RefSeq" id="WP_187816570.1">
    <property type="nucleotide sequence ID" value="NZ_JACTVJ010000013.1"/>
</dbReference>
<keyword evidence="2" id="KW-1185">Reference proteome</keyword>
<proteinExistence type="predicted"/>
<name>A0ABR7SKV6_9ACTN</name>
<evidence type="ECO:0000313" key="1">
    <source>
        <dbReference type="EMBL" id="MBC9716105.1"/>
    </source>
</evidence>
<evidence type="ECO:0000313" key="2">
    <source>
        <dbReference type="Proteomes" id="UP000642284"/>
    </source>
</evidence>
<gene>
    <name evidence="1" type="ORF">H9Y04_26545</name>
</gene>
<organism evidence="1 2">
    <name type="scientific">Streptomyces polyasparticus</name>
    <dbReference type="NCBI Taxonomy" id="2767826"/>
    <lineage>
        <taxon>Bacteria</taxon>
        <taxon>Bacillati</taxon>
        <taxon>Actinomycetota</taxon>
        <taxon>Actinomycetes</taxon>
        <taxon>Kitasatosporales</taxon>
        <taxon>Streptomycetaceae</taxon>
        <taxon>Streptomyces</taxon>
    </lineage>
</organism>
<accession>A0ABR7SKV6</accession>